<evidence type="ECO:0000313" key="1">
    <source>
        <dbReference type="EMBL" id="VFR35454.1"/>
    </source>
</evidence>
<evidence type="ECO:0000313" key="2">
    <source>
        <dbReference type="EMBL" id="VFR52339.1"/>
    </source>
</evidence>
<organism evidence="2">
    <name type="scientific">plant metagenome</name>
    <dbReference type="NCBI Taxonomy" id="1297885"/>
    <lineage>
        <taxon>unclassified sequences</taxon>
        <taxon>metagenomes</taxon>
        <taxon>organismal metagenomes</taxon>
    </lineage>
</organism>
<dbReference type="EMBL" id="CAADIE010000003">
    <property type="protein sequence ID" value="VFR35454.1"/>
    <property type="molecule type" value="Genomic_DNA"/>
</dbReference>
<protein>
    <recommendedName>
        <fullName evidence="3">WbqC-like protein family</fullName>
    </recommendedName>
</protein>
<dbReference type="Pfam" id="PF08889">
    <property type="entry name" value="WbqC"/>
    <property type="match status" value="1"/>
</dbReference>
<gene>
    <name evidence="1" type="ORF">BER1_2117</name>
    <name evidence="2" type="ORF">BER2_2079</name>
</gene>
<dbReference type="EMBL" id="CAADIH010000042">
    <property type="protein sequence ID" value="VFR52339.1"/>
    <property type="molecule type" value="Genomic_DNA"/>
</dbReference>
<reference evidence="2" key="1">
    <citation type="submission" date="2019-03" db="EMBL/GenBank/DDBJ databases">
        <authorList>
            <person name="Danneels B."/>
        </authorList>
    </citation>
    <scope>NUCLEOTIDE SEQUENCE</scope>
</reference>
<dbReference type="InterPro" id="IPR014985">
    <property type="entry name" value="WbqC"/>
</dbReference>
<dbReference type="AlphaFoldDB" id="A0A484RT42"/>
<name>A0A484RT42_9ZZZZ</name>
<sequence>MYFPWVGMLEQLRLCDTFVYYDDVQFSRGGFFNRVQIKTAHGIRWLTVPLQGLKLGQRINEVQIDNKKDWRRSHRDQLVQAYEDAPFKADMLALVDTVFEKDHDVIGDIAQASMNALVDYFSPIGAGKSFHISSQLDIAGTSSERVIDICLALGARRYLTGHGARRYLDHEGFEQHGMDVDYIDYGLQPYPQSHGAFTPYVSALDLIAHCGREGRARITGTPVPWRTFVA</sequence>
<accession>A0A484RT42</accession>
<proteinExistence type="predicted"/>
<evidence type="ECO:0008006" key="3">
    <source>
        <dbReference type="Google" id="ProtNLM"/>
    </source>
</evidence>